<evidence type="ECO:0000256" key="3">
    <source>
        <dbReference type="ARBA" id="ARBA00023163"/>
    </source>
</evidence>
<dbReference type="InterPro" id="IPR036388">
    <property type="entry name" value="WH-like_DNA-bd_sf"/>
</dbReference>
<comment type="caution">
    <text evidence="5">The sequence shown here is derived from an EMBL/GenBank/DDBJ whole genome shotgun (WGS) entry which is preliminary data.</text>
</comment>
<dbReference type="InterPro" id="IPR036390">
    <property type="entry name" value="WH_DNA-bd_sf"/>
</dbReference>
<dbReference type="GO" id="GO:0003677">
    <property type="term" value="F:DNA binding"/>
    <property type="evidence" value="ECO:0007669"/>
    <property type="project" value="UniProtKB-KW"/>
</dbReference>
<dbReference type="SUPFAM" id="SSF46785">
    <property type="entry name" value="Winged helix' DNA-binding domain"/>
    <property type="match status" value="1"/>
</dbReference>
<dbReference type="PANTHER" id="PTHR38465:SF2">
    <property type="entry name" value="HTH-TYPE TRANSCRIPTIONAL REGULATOR MMPR5"/>
    <property type="match status" value="1"/>
</dbReference>
<sequence>MSRRPQSQRDPNGDAEVDPRKAFVEQLALTLTEIGLQRTAARVFAALTVADSGALTAAELAHTLSISPAAVSGAVRYLEQVGMVAKERRPGERRDHYRLYDDLWFASFLKRDRLLRMWHETTVAGIDAVGADTPAGRRLADMADFLAFLTEEIPVLFDRWHEQRARRAQT</sequence>
<evidence type="ECO:0000313" key="5">
    <source>
        <dbReference type="EMBL" id="OQO92965.1"/>
    </source>
</evidence>
<dbReference type="STRING" id="1962155.B1813_12690"/>
<dbReference type="RefSeq" id="WP_024875537.1">
    <property type="nucleotide sequence ID" value="NZ_AZUM01000002.1"/>
</dbReference>
<dbReference type="Gene3D" id="1.10.10.10">
    <property type="entry name" value="Winged helix-like DNA-binding domain superfamily/Winged helix DNA-binding domain"/>
    <property type="match status" value="1"/>
</dbReference>
<gene>
    <name evidence="5" type="ORF">B1813_12690</name>
</gene>
<dbReference type="Pfam" id="PF12802">
    <property type="entry name" value="MarR_2"/>
    <property type="match status" value="1"/>
</dbReference>
<dbReference type="GO" id="GO:0003700">
    <property type="term" value="F:DNA-binding transcription factor activity"/>
    <property type="evidence" value="ECO:0007669"/>
    <property type="project" value="InterPro"/>
</dbReference>
<protein>
    <submittedName>
        <fullName evidence="5">Transcriptional regulator</fullName>
    </submittedName>
</protein>
<keyword evidence="6" id="KW-1185">Reference proteome</keyword>
<name>A0A1V9A757_SACPI</name>
<dbReference type="Gene3D" id="1.10.287.160">
    <property type="entry name" value="HR1 repeat"/>
    <property type="match status" value="1"/>
</dbReference>
<dbReference type="InterPro" id="IPR011991">
    <property type="entry name" value="ArsR-like_HTH"/>
</dbReference>
<proteinExistence type="predicted"/>
<keyword evidence="2" id="KW-0238">DNA-binding</keyword>
<dbReference type="OrthoDB" id="67158at2"/>
<evidence type="ECO:0000256" key="2">
    <source>
        <dbReference type="ARBA" id="ARBA00023125"/>
    </source>
</evidence>
<dbReference type="InterPro" id="IPR052362">
    <property type="entry name" value="HTH-GbsR_regulator"/>
</dbReference>
<dbReference type="CDD" id="cd00090">
    <property type="entry name" value="HTH_ARSR"/>
    <property type="match status" value="1"/>
</dbReference>
<evidence type="ECO:0000313" key="6">
    <source>
        <dbReference type="Proteomes" id="UP000192591"/>
    </source>
</evidence>
<evidence type="ECO:0000259" key="4">
    <source>
        <dbReference type="Pfam" id="PF12802"/>
    </source>
</evidence>
<keyword evidence="3" id="KW-0804">Transcription</keyword>
<dbReference type="EMBL" id="MWIH01000005">
    <property type="protein sequence ID" value="OQO92965.1"/>
    <property type="molecule type" value="Genomic_DNA"/>
</dbReference>
<evidence type="ECO:0000256" key="1">
    <source>
        <dbReference type="ARBA" id="ARBA00023015"/>
    </source>
</evidence>
<reference evidence="5 6" key="1">
    <citation type="submission" date="2017-02" db="EMBL/GenBank/DDBJ databases">
        <title>Draft genome of Saccharomonospora sp. 154.</title>
        <authorList>
            <person name="Alonso-Carmona G.S."/>
            <person name="De La Haba R."/>
            <person name="Vera-Gargallo B."/>
            <person name="Sandoval-Trujillo A.H."/>
            <person name="Ramirez-Duran N."/>
            <person name="Ventosa A."/>
        </authorList>
    </citation>
    <scope>NUCLEOTIDE SEQUENCE [LARGE SCALE GENOMIC DNA]</scope>
    <source>
        <strain evidence="5 6">LRS4.154</strain>
    </source>
</reference>
<keyword evidence="1" id="KW-0805">Transcription regulation</keyword>
<feature type="domain" description="HTH marR-type" evidence="4">
    <location>
        <begin position="35"/>
        <end position="94"/>
    </location>
</feature>
<accession>A0A1V9A757</accession>
<organism evidence="5 6">
    <name type="scientific">Saccharomonospora piscinae</name>
    <dbReference type="NCBI Taxonomy" id="687388"/>
    <lineage>
        <taxon>Bacteria</taxon>
        <taxon>Bacillati</taxon>
        <taxon>Actinomycetota</taxon>
        <taxon>Actinomycetes</taxon>
        <taxon>Pseudonocardiales</taxon>
        <taxon>Pseudonocardiaceae</taxon>
        <taxon>Saccharomonospora</taxon>
    </lineage>
</organism>
<dbReference type="InterPro" id="IPR000835">
    <property type="entry name" value="HTH_MarR-typ"/>
</dbReference>
<dbReference type="Proteomes" id="UP000192591">
    <property type="component" value="Unassembled WGS sequence"/>
</dbReference>
<dbReference type="PANTHER" id="PTHR38465">
    <property type="entry name" value="HTH-TYPE TRANSCRIPTIONAL REGULATOR MJ1563-RELATED"/>
    <property type="match status" value="1"/>
</dbReference>
<dbReference type="AlphaFoldDB" id="A0A1V9A757"/>